<dbReference type="Proteomes" id="UP000013111">
    <property type="component" value="Unassembled WGS sequence"/>
</dbReference>
<organism evidence="1 2">
    <name type="scientific">Erwinia amylovora NBRC 12687 = CFBP 1232</name>
    <dbReference type="NCBI Taxonomy" id="1219359"/>
    <lineage>
        <taxon>Bacteria</taxon>
        <taxon>Pseudomonadati</taxon>
        <taxon>Pseudomonadota</taxon>
        <taxon>Gammaproteobacteria</taxon>
        <taxon>Enterobacterales</taxon>
        <taxon>Erwiniaceae</taxon>
        <taxon>Erwinia</taxon>
    </lineage>
</organism>
<evidence type="ECO:0000313" key="2">
    <source>
        <dbReference type="Proteomes" id="UP000013111"/>
    </source>
</evidence>
<reference evidence="1 2" key="2">
    <citation type="submission" date="2013-04" db="EMBL/GenBank/DDBJ databases">
        <title>Comparative genomics of 12 strains of Erwinia amylovora identifies a pan-genome with a large conserved core and provides insights into host specificity.</title>
        <authorList>
            <person name="Mann R.A."/>
            <person name="Smits T.H.M."/>
            <person name="Buehlmann A."/>
            <person name="Blom J."/>
            <person name="Goesmann A."/>
            <person name="Frey J.E."/>
            <person name="Plummer K.M."/>
            <person name="Beer S.V."/>
            <person name="Luck J."/>
            <person name="Duffy B."/>
            <person name="Rodoni B."/>
        </authorList>
    </citation>
    <scope>NUCLEOTIDE SEQUENCE [LARGE SCALE GENOMIC DNA]</scope>
    <source>
        <strain evidence="2">CFBP 1232</strain>
    </source>
</reference>
<proteinExistence type="predicted"/>
<sequence length="41" mass="4740">MVDVRLISIYNHSEVGGKCETIVTSRLSLRFIYLNAVQERE</sequence>
<gene>
    <name evidence="1" type="ORF">BN437_1591</name>
</gene>
<comment type="caution">
    <text evidence="1">The sequence shown here is derived from an EMBL/GenBank/DDBJ whole genome shotgun (WGS) entry which is preliminary data.</text>
</comment>
<name>A0A831EQI4_ERWAM</name>
<accession>A0A831EQI4</accession>
<dbReference type="AlphaFoldDB" id="A0A831EQI4"/>
<dbReference type="EMBL" id="CAPB01000011">
    <property type="protein sequence ID" value="CCO93526.1"/>
    <property type="molecule type" value="Genomic_DNA"/>
</dbReference>
<protein>
    <submittedName>
        <fullName evidence="1">Uncharacterized protein</fullName>
    </submittedName>
</protein>
<reference evidence="1 2" key="1">
    <citation type="submission" date="2012-11" db="EMBL/GenBank/DDBJ databases">
        <authorList>
            <person name="Linke B."/>
        </authorList>
    </citation>
    <scope>NUCLEOTIDE SEQUENCE [LARGE SCALE GENOMIC DNA]</scope>
    <source>
        <strain evidence="2">CFBP 1232</strain>
    </source>
</reference>
<evidence type="ECO:0000313" key="1">
    <source>
        <dbReference type="EMBL" id="CCO93526.1"/>
    </source>
</evidence>